<reference evidence="1" key="1">
    <citation type="submission" date="2022-11" db="EMBL/GenBank/DDBJ databases">
        <title>Genome Sequence of Boeremia exigua.</title>
        <authorList>
            <person name="Buettner E."/>
        </authorList>
    </citation>
    <scope>NUCLEOTIDE SEQUENCE</scope>
    <source>
        <strain evidence="1">CU02</strain>
    </source>
</reference>
<dbReference type="EMBL" id="JAPHNI010000025">
    <property type="protein sequence ID" value="KAJ8118234.1"/>
    <property type="molecule type" value="Genomic_DNA"/>
</dbReference>
<evidence type="ECO:0000313" key="1">
    <source>
        <dbReference type="EMBL" id="KAJ8118234.1"/>
    </source>
</evidence>
<accession>A0ACC2ISP9</accession>
<comment type="caution">
    <text evidence="1">The sequence shown here is derived from an EMBL/GenBank/DDBJ whole genome shotgun (WGS) entry which is preliminary data.</text>
</comment>
<keyword evidence="2" id="KW-1185">Reference proteome</keyword>
<gene>
    <name evidence="1" type="ORF">OPT61_g730</name>
</gene>
<protein>
    <submittedName>
        <fullName evidence="1">Uncharacterized protein</fullName>
    </submittedName>
</protein>
<evidence type="ECO:0000313" key="2">
    <source>
        <dbReference type="Proteomes" id="UP001153331"/>
    </source>
</evidence>
<name>A0ACC2ISP9_9PLEO</name>
<proteinExistence type="predicted"/>
<organism evidence="1 2">
    <name type="scientific">Boeremia exigua</name>
    <dbReference type="NCBI Taxonomy" id="749465"/>
    <lineage>
        <taxon>Eukaryota</taxon>
        <taxon>Fungi</taxon>
        <taxon>Dikarya</taxon>
        <taxon>Ascomycota</taxon>
        <taxon>Pezizomycotina</taxon>
        <taxon>Dothideomycetes</taxon>
        <taxon>Pleosporomycetidae</taxon>
        <taxon>Pleosporales</taxon>
        <taxon>Pleosporineae</taxon>
        <taxon>Didymellaceae</taxon>
        <taxon>Boeremia</taxon>
    </lineage>
</organism>
<sequence>MVFRGAKARRDHPPQTNAVAAIPPFDPFLDCFIPLASLIAHSREQAGVDFLRVSDWLDAVKCYTGRDSVCELRAHVGRRRNTLPARRFRSTWVLERAATCNEAEQPSRQRLHQKPTGYSCLRKRRTSIETGRRANGNHLCHLASRQRSQLESLANGRIVQTAFKARIGSARRTADRDRSAPAMDEDFQCVTIHGRVFQKVSIDHGIYRVPVANDELEEDRLTAQHDVLFKLFGNDLFFPRLGIRNPQKILECGYGGGDWSVQCAEEFEDCEITAVDIYPMLVADQPENLSLCGYNLNDRLNDPEVFQARAYDLIHSRCVGSGIKTNRWASYIRDMKLLLRPNGWVQVVEYYLNIQSSSGRLTDQSAVRRWWLAYAEALSRMDRDPRIGTRLQQLFSEARFGDVTVETIQLPIGDWETDPVRASVGRDTVGMLGDLLESLSLWPLTQHLNWTVAEFTRLIDEVRSELRSNELKLYVPVSMAIADYRTAIPALELDRAAFQVRTVRTRPSIEIRCSHLASSSSSTRERSRRSWSRQDRDAVQLSPITHRVATARTARLCLGRVRAPGKRLVALSASNTNTPMTTTSVTLDPSSVLKNRLFWATLESNFVAIVTPESTFQSTFFSPNILPPSVAIFHVAAHSMAGIRIQDGFKNISSASWEKKAGPRDSSLIAKARSSFCSFKMVLSTLLQLLATAAAFAPVHAGHPSQSWKDGKFKTLVTFGDSYTDENRLGFFIRNNYTAPPVGWDQPVGLTTASGGLSWARYASIYSSAKLYNYAVSGAVCSNNITPRPLSPSALFPDIEGYELPAFIADSKYILPTTGKPFFTGRQDSTVYAIWIGTNDLGNNAFITNSQQPNKTVSDYIDCVYKTVDGLYKNGGRYFVLLNLAPLDLLPQYQLPSQGGLSETQFWAANGRNQTDIHYRMENTVAALNDVYEYRTPFIAEISKKYHGAKFANYDVNGLMTDIHANPTGYLNGTAPLNVTGTSKTCATASGQNCTVNASPDSFMWFDALHPGEQTSRIVAREFVNVISGKGKWGTYWG</sequence>
<dbReference type="Proteomes" id="UP001153331">
    <property type="component" value="Unassembled WGS sequence"/>
</dbReference>